<evidence type="ECO:0000313" key="2">
    <source>
        <dbReference type="EMBL" id="PIW17874.1"/>
    </source>
</evidence>
<accession>A0A2M7G7Z0</accession>
<proteinExistence type="predicted"/>
<sequence length="69" mass="8286">MSHTCPTCTTAFVREEKVRGAQIEHCEACGMMWLDFSIYRPRIYEQLEAQSQRWQARYQQEQFKKKHCG</sequence>
<reference evidence="2 3" key="1">
    <citation type="submission" date="2017-09" db="EMBL/GenBank/DDBJ databases">
        <title>Depth-based differentiation of microbial function through sediment-hosted aquifers and enrichment of novel symbionts in the deep terrestrial subsurface.</title>
        <authorList>
            <person name="Probst A.J."/>
            <person name="Ladd B."/>
            <person name="Jarett J.K."/>
            <person name="Geller-Mcgrath D.E."/>
            <person name="Sieber C.M."/>
            <person name="Emerson J.B."/>
            <person name="Anantharaman K."/>
            <person name="Thomas B.C."/>
            <person name="Malmstrom R."/>
            <person name="Stieglmeier M."/>
            <person name="Klingl A."/>
            <person name="Woyke T."/>
            <person name="Ryan C.M."/>
            <person name="Banfield J.F."/>
        </authorList>
    </citation>
    <scope>NUCLEOTIDE SEQUENCE [LARGE SCALE GENOMIC DNA]</scope>
    <source>
        <strain evidence="2">CG17_big_fil_post_rev_8_21_14_2_50_48_46</strain>
    </source>
</reference>
<evidence type="ECO:0000259" key="1">
    <source>
        <dbReference type="Pfam" id="PF13453"/>
    </source>
</evidence>
<gene>
    <name evidence="2" type="ORF">COW36_07340</name>
</gene>
<dbReference type="EMBL" id="PFFQ01000019">
    <property type="protein sequence ID" value="PIW17874.1"/>
    <property type="molecule type" value="Genomic_DNA"/>
</dbReference>
<name>A0A2M7G7Z0_9BACT</name>
<comment type="caution">
    <text evidence="2">The sequence shown here is derived from an EMBL/GenBank/DDBJ whole genome shotgun (WGS) entry which is preliminary data.</text>
</comment>
<dbReference type="Pfam" id="PF13453">
    <property type="entry name" value="Zn_ribbon_TFIIB"/>
    <property type="match status" value="1"/>
</dbReference>
<evidence type="ECO:0000313" key="3">
    <source>
        <dbReference type="Proteomes" id="UP000231019"/>
    </source>
</evidence>
<dbReference type="InterPro" id="IPR027392">
    <property type="entry name" value="TF_Znf"/>
</dbReference>
<organism evidence="2 3">
    <name type="scientific">bacterium (Candidatus Blackallbacteria) CG17_big_fil_post_rev_8_21_14_2_50_48_46</name>
    <dbReference type="NCBI Taxonomy" id="2014261"/>
    <lineage>
        <taxon>Bacteria</taxon>
        <taxon>Candidatus Blackallbacteria</taxon>
    </lineage>
</organism>
<dbReference type="Proteomes" id="UP000231019">
    <property type="component" value="Unassembled WGS sequence"/>
</dbReference>
<dbReference type="AlphaFoldDB" id="A0A2M7G7Z0"/>
<feature type="domain" description="Transcription factor zinc-finger" evidence="1">
    <location>
        <begin position="4"/>
        <end position="35"/>
    </location>
</feature>
<protein>
    <recommendedName>
        <fullName evidence="1">Transcription factor zinc-finger domain-containing protein</fullName>
    </recommendedName>
</protein>